<dbReference type="Pfam" id="PF00497">
    <property type="entry name" value="SBP_bac_3"/>
    <property type="match status" value="1"/>
</dbReference>
<comment type="caution">
    <text evidence="4">The sequence shown here is derived from an EMBL/GenBank/DDBJ whole genome shotgun (WGS) entry which is preliminary data.</text>
</comment>
<evidence type="ECO:0000313" key="5">
    <source>
        <dbReference type="Proteomes" id="UP001347796"/>
    </source>
</evidence>
<sequence>MLAQMWGLLAVVLLLCSVSVQSQRKFSQRKHRPYGPRPRTPMSYREDEDKIWLFAVSGRRKPFNYLSDEGKLVGFTVDFVNAVCKEARQKCSMTLAQFTECTFTDRNINYPGRGLMAEWFDACPGYGVTVDRLNGFDFTLPFLNTDASFSVLPGNPSGFNASAADFSNFTITHLTGAGTNANCLNRIGKKFGNITIAANLPDARRLLETRQADVLFSPRNNITDLETLPERVHCDVSGTAVMVKKGSSLPKWWNLAFTRWVRRGGYDLFCKQTKDKYQYDFDCMTGKPPTRRRLYARYGPYAGKGDGFKVEM</sequence>
<evidence type="ECO:0000256" key="2">
    <source>
        <dbReference type="SAM" id="SignalP"/>
    </source>
</evidence>
<name>A0AAN8PQI5_PATCE</name>
<feature type="chain" id="PRO_5042945413" description="Solute-binding protein family 3/N-terminal domain-containing protein" evidence="2">
    <location>
        <begin position="23"/>
        <end position="312"/>
    </location>
</feature>
<dbReference type="SUPFAM" id="SSF53850">
    <property type="entry name" value="Periplasmic binding protein-like II"/>
    <property type="match status" value="1"/>
</dbReference>
<keyword evidence="5" id="KW-1185">Reference proteome</keyword>
<dbReference type="AlphaFoldDB" id="A0AAN8PQI5"/>
<accession>A0AAN8PQI5</accession>
<gene>
    <name evidence="4" type="ORF">SNE40_012349</name>
</gene>
<keyword evidence="1 2" id="KW-0732">Signal</keyword>
<dbReference type="PANTHER" id="PTHR35936">
    <property type="entry name" value="MEMBRANE-BOUND LYTIC MUREIN TRANSGLYCOSYLASE F"/>
    <property type="match status" value="1"/>
</dbReference>
<feature type="domain" description="Solute-binding protein family 3/N-terminal" evidence="3">
    <location>
        <begin position="55"/>
        <end position="266"/>
    </location>
</feature>
<dbReference type="PANTHER" id="PTHR35936:SF19">
    <property type="entry name" value="AMINO-ACID-BINDING PROTEIN YXEM-RELATED"/>
    <property type="match status" value="1"/>
</dbReference>
<reference evidence="4 5" key="1">
    <citation type="submission" date="2024-01" db="EMBL/GenBank/DDBJ databases">
        <title>The genome of the rayed Mediterranean limpet Patella caerulea (Linnaeus, 1758).</title>
        <authorList>
            <person name="Anh-Thu Weber A."/>
            <person name="Halstead-Nussloch G."/>
        </authorList>
    </citation>
    <scope>NUCLEOTIDE SEQUENCE [LARGE SCALE GENOMIC DNA]</scope>
    <source>
        <strain evidence="4">AATW-2023a</strain>
        <tissue evidence="4">Whole specimen</tissue>
    </source>
</reference>
<protein>
    <recommendedName>
        <fullName evidence="3">Solute-binding protein family 3/N-terminal domain-containing protein</fullName>
    </recommendedName>
</protein>
<organism evidence="4 5">
    <name type="scientific">Patella caerulea</name>
    <name type="common">Rayed Mediterranean limpet</name>
    <dbReference type="NCBI Taxonomy" id="87958"/>
    <lineage>
        <taxon>Eukaryota</taxon>
        <taxon>Metazoa</taxon>
        <taxon>Spiralia</taxon>
        <taxon>Lophotrochozoa</taxon>
        <taxon>Mollusca</taxon>
        <taxon>Gastropoda</taxon>
        <taxon>Patellogastropoda</taxon>
        <taxon>Patelloidea</taxon>
        <taxon>Patellidae</taxon>
        <taxon>Patella</taxon>
    </lineage>
</organism>
<dbReference type="InterPro" id="IPR001638">
    <property type="entry name" value="Solute-binding_3/MltF_N"/>
</dbReference>
<evidence type="ECO:0000256" key="1">
    <source>
        <dbReference type="ARBA" id="ARBA00022729"/>
    </source>
</evidence>
<evidence type="ECO:0000313" key="4">
    <source>
        <dbReference type="EMBL" id="KAK6180148.1"/>
    </source>
</evidence>
<dbReference type="Proteomes" id="UP001347796">
    <property type="component" value="Unassembled WGS sequence"/>
</dbReference>
<dbReference type="Gene3D" id="3.40.190.10">
    <property type="entry name" value="Periplasmic binding protein-like II"/>
    <property type="match status" value="2"/>
</dbReference>
<feature type="signal peptide" evidence="2">
    <location>
        <begin position="1"/>
        <end position="22"/>
    </location>
</feature>
<proteinExistence type="predicted"/>
<dbReference type="EMBL" id="JAZGQO010000008">
    <property type="protein sequence ID" value="KAK6180148.1"/>
    <property type="molecule type" value="Genomic_DNA"/>
</dbReference>
<evidence type="ECO:0000259" key="3">
    <source>
        <dbReference type="Pfam" id="PF00497"/>
    </source>
</evidence>